<accession>A0A375YD40</accession>
<dbReference type="GO" id="GO:0031956">
    <property type="term" value="F:medium-chain fatty acid-CoA ligase activity"/>
    <property type="evidence" value="ECO:0007669"/>
    <property type="project" value="TreeGrafter"/>
</dbReference>
<evidence type="ECO:0000256" key="1">
    <source>
        <dbReference type="ARBA" id="ARBA00006432"/>
    </source>
</evidence>
<evidence type="ECO:0000313" key="6">
    <source>
        <dbReference type="Proteomes" id="UP000252008"/>
    </source>
</evidence>
<dbReference type="Pfam" id="PF13193">
    <property type="entry name" value="AMP-binding_C"/>
    <property type="match status" value="1"/>
</dbReference>
<dbReference type="Pfam" id="PF00501">
    <property type="entry name" value="AMP-binding"/>
    <property type="match status" value="2"/>
</dbReference>
<dbReference type="PROSITE" id="PS00455">
    <property type="entry name" value="AMP_BINDING"/>
    <property type="match status" value="1"/>
</dbReference>
<gene>
    <name evidence="5" type="ORF">MPP7335_00711</name>
</gene>
<dbReference type="InterPro" id="IPR042099">
    <property type="entry name" value="ANL_N_sf"/>
</dbReference>
<dbReference type="EMBL" id="UEGS01000001">
    <property type="protein sequence ID" value="SRX78978.1"/>
    <property type="molecule type" value="Genomic_DNA"/>
</dbReference>
<sequence>MTVDLSVHPPRSTALIVGAARETITYGQLDAAVSGAARAYTDRGFRRGDVVAVTAANAAEFVVDLLGAVHAGLIVAPMDPALPQAGTRQRLDLLGSLRHGGPGGLTDDDVMVMFTSGTTGIPKMVPWTRQAITASTATIARTYGLSAADSTVAAMPLFHGHGLIATLLTSLTVGGTVLLPAAGRFSAHTFRDDLAAAAATWYSAVPTIHRIALSTRDIRPGDTARATAALRFVRSCSAPLAPETAAGLESAFGVPVLPAYGMTEATHHVSGCTLADSADVRRRSVGTPAAATARIVDGEVWVTGPAIARGYLGDPALSSGTFVDGWLRTGDLGVIDASGNLSVTGRIKNIINCGGEKISPERVEQILAGCPGVAQAAVFPLPDPVYGERVGAAVVATPGIRLTTGELIAGCRGRLAKYEVPEHVSIVDALPLTAKGDIDRAALAHSSSNSQLSLSPTGAAVT</sequence>
<feature type="domain" description="AMP-dependent synthetase/ligase" evidence="3">
    <location>
        <begin position="107"/>
        <end position="312"/>
    </location>
</feature>
<feature type="domain" description="AMP-binding enzyme C-terminal" evidence="4">
    <location>
        <begin position="363"/>
        <end position="436"/>
    </location>
</feature>
<dbReference type="SUPFAM" id="SSF56801">
    <property type="entry name" value="Acetyl-CoA synthetase-like"/>
    <property type="match status" value="1"/>
</dbReference>
<dbReference type="PANTHER" id="PTHR43201">
    <property type="entry name" value="ACYL-COA SYNTHETASE"/>
    <property type="match status" value="1"/>
</dbReference>
<dbReference type="InterPro" id="IPR025110">
    <property type="entry name" value="AMP-bd_C"/>
</dbReference>
<dbReference type="STRING" id="39692.BST38_06530"/>
<dbReference type="Gene3D" id="3.30.300.30">
    <property type="match status" value="1"/>
</dbReference>
<dbReference type="PANTHER" id="PTHR43201:SF5">
    <property type="entry name" value="MEDIUM-CHAIN ACYL-COA LIGASE ACSF2, MITOCHONDRIAL"/>
    <property type="match status" value="1"/>
</dbReference>
<feature type="domain" description="AMP-dependent synthetase/ligase" evidence="3">
    <location>
        <begin position="9"/>
        <end position="91"/>
    </location>
</feature>
<dbReference type="RefSeq" id="WP_083142466.1">
    <property type="nucleotide sequence ID" value="NZ_MVID01000004.1"/>
</dbReference>
<name>A0A375YD40_MYCPF</name>
<comment type="similarity">
    <text evidence="1">Belongs to the ATP-dependent AMP-binding enzyme family.</text>
</comment>
<dbReference type="Proteomes" id="UP000252008">
    <property type="component" value="Unassembled WGS sequence"/>
</dbReference>
<dbReference type="GO" id="GO:0006631">
    <property type="term" value="P:fatty acid metabolic process"/>
    <property type="evidence" value="ECO:0007669"/>
    <property type="project" value="TreeGrafter"/>
</dbReference>
<dbReference type="AlphaFoldDB" id="A0A375YD40"/>
<dbReference type="InterPro" id="IPR000873">
    <property type="entry name" value="AMP-dep_synth/lig_dom"/>
</dbReference>
<evidence type="ECO:0000256" key="2">
    <source>
        <dbReference type="ARBA" id="ARBA00022598"/>
    </source>
</evidence>
<organism evidence="5 6">
    <name type="scientific">Mycolicibacterium parafortuitum</name>
    <name type="common">Mycobacterium parafortuitum</name>
    <dbReference type="NCBI Taxonomy" id="39692"/>
    <lineage>
        <taxon>Bacteria</taxon>
        <taxon>Bacillati</taxon>
        <taxon>Actinomycetota</taxon>
        <taxon>Actinomycetes</taxon>
        <taxon>Mycobacteriales</taxon>
        <taxon>Mycobacteriaceae</taxon>
        <taxon>Mycolicibacterium</taxon>
    </lineage>
</organism>
<dbReference type="Gene3D" id="3.40.50.980">
    <property type="match status" value="1"/>
</dbReference>
<keyword evidence="6" id="KW-1185">Reference proteome</keyword>
<evidence type="ECO:0000259" key="3">
    <source>
        <dbReference type="Pfam" id="PF00501"/>
    </source>
</evidence>
<proteinExistence type="inferred from homology"/>
<protein>
    <submittedName>
        <fullName evidence="5">Putative fatty-acid-CoA ligase FadD7 (Fatty-acid-CoA synthetase) (Fatty-acid-CoA synthase) [Mycobacterium tuberculosis H37Rv]</fullName>
    </submittedName>
</protein>
<dbReference type="InterPro" id="IPR020845">
    <property type="entry name" value="AMP-binding_CS"/>
</dbReference>
<dbReference type="InterPro" id="IPR045851">
    <property type="entry name" value="AMP-bd_C_sf"/>
</dbReference>
<keyword evidence="2 5" id="KW-0436">Ligase</keyword>
<evidence type="ECO:0000313" key="5">
    <source>
        <dbReference type="EMBL" id="SRX78978.1"/>
    </source>
</evidence>
<dbReference type="Gene3D" id="3.40.50.12780">
    <property type="entry name" value="N-terminal domain of ligase-like"/>
    <property type="match status" value="1"/>
</dbReference>
<reference evidence="5 6" key="1">
    <citation type="submission" date="2018-05" db="EMBL/GenBank/DDBJ databases">
        <authorList>
            <consortium name="IHU Genomes"/>
        </authorList>
    </citation>
    <scope>NUCLEOTIDE SEQUENCE [LARGE SCALE GENOMIC DNA]</scope>
    <source>
        <strain evidence="5 6">P7335</strain>
    </source>
</reference>
<evidence type="ECO:0000259" key="4">
    <source>
        <dbReference type="Pfam" id="PF13193"/>
    </source>
</evidence>